<dbReference type="KEGG" id="aji:C0Z10_13450"/>
<evidence type="ECO:0000256" key="4">
    <source>
        <dbReference type="ARBA" id="ARBA00022989"/>
    </source>
</evidence>
<comment type="subcellular location">
    <subcellularLocation>
        <location evidence="1">Cell membrane</location>
        <topology evidence="1">Multi-pass membrane protein</topology>
    </subcellularLocation>
</comment>
<evidence type="ECO:0000313" key="10">
    <source>
        <dbReference type="Proteomes" id="UP000285875"/>
    </source>
</evidence>
<keyword evidence="4 7" id="KW-1133">Transmembrane helix</keyword>
<feature type="compositionally biased region" description="Low complexity" evidence="6">
    <location>
        <begin position="36"/>
        <end position="50"/>
    </location>
</feature>
<dbReference type="NCBIfam" id="TIGR03954">
    <property type="entry name" value="integ_memb_HG"/>
    <property type="match status" value="1"/>
</dbReference>
<feature type="transmembrane region" description="Helical" evidence="7">
    <location>
        <begin position="169"/>
        <end position="188"/>
    </location>
</feature>
<organism evidence="9 10">
    <name type="scientific">Acidipropionibacterium jensenii</name>
    <dbReference type="NCBI Taxonomy" id="1749"/>
    <lineage>
        <taxon>Bacteria</taxon>
        <taxon>Bacillati</taxon>
        <taxon>Actinomycetota</taxon>
        <taxon>Actinomycetes</taxon>
        <taxon>Propionibacteriales</taxon>
        <taxon>Propionibacteriaceae</taxon>
        <taxon>Acidipropionibacterium</taxon>
    </lineage>
</organism>
<dbReference type="GO" id="GO:0005886">
    <property type="term" value="C:plasma membrane"/>
    <property type="evidence" value="ECO:0007669"/>
    <property type="project" value="UniProtKB-SubCell"/>
</dbReference>
<dbReference type="PANTHER" id="PTHR40077:SF2">
    <property type="entry name" value="MEMBRANE PROTEIN"/>
    <property type="match status" value="1"/>
</dbReference>
<evidence type="ECO:0000313" key="9">
    <source>
        <dbReference type="EMBL" id="AZZ40935.1"/>
    </source>
</evidence>
<evidence type="ECO:0000256" key="5">
    <source>
        <dbReference type="ARBA" id="ARBA00023136"/>
    </source>
</evidence>
<evidence type="ECO:0000256" key="1">
    <source>
        <dbReference type="ARBA" id="ARBA00004651"/>
    </source>
</evidence>
<dbReference type="EMBL" id="CP025570">
    <property type="protein sequence ID" value="AZZ40935.1"/>
    <property type="molecule type" value="Genomic_DNA"/>
</dbReference>
<evidence type="ECO:0000256" key="7">
    <source>
        <dbReference type="SAM" id="Phobius"/>
    </source>
</evidence>
<sequence>MAGPCVTGDGADCFPADRGGRLGPCRCRCRPRQAVPRSGRGPYRRPSSLRDVPEQHPVDDVTNDAFYETPDQPRASYGGSEPTQSGPDDQEPWILPDDIPAVRSALLRYRVMAYVVGTLLIVLVCVAMPLKYFADMPQMTSVVGVAHGWLYALLLITAYMLGRRAGWPLWRLAIIALAGTVPFLSFVAEHYARTDVNHRIAESTAYYSDSPEQV</sequence>
<feature type="transmembrane region" description="Helical" evidence="7">
    <location>
        <begin position="111"/>
        <end position="130"/>
    </location>
</feature>
<proteinExistence type="predicted"/>
<name>A0A3Q9UGD2_9ACTN</name>
<protein>
    <submittedName>
        <fullName evidence="9">DUF3817 domain-containing protein</fullName>
    </submittedName>
</protein>
<evidence type="ECO:0000256" key="6">
    <source>
        <dbReference type="SAM" id="MobiDB-lite"/>
    </source>
</evidence>
<evidence type="ECO:0000256" key="3">
    <source>
        <dbReference type="ARBA" id="ARBA00022692"/>
    </source>
</evidence>
<dbReference type="Proteomes" id="UP000285875">
    <property type="component" value="Chromosome"/>
</dbReference>
<feature type="transmembrane region" description="Helical" evidence="7">
    <location>
        <begin position="142"/>
        <end position="162"/>
    </location>
</feature>
<feature type="domain" description="DUF3817" evidence="8">
    <location>
        <begin position="107"/>
        <end position="192"/>
    </location>
</feature>
<evidence type="ECO:0000259" key="8">
    <source>
        <dbReference type="Pfam" id="PF12823"/>
    </source>
</evidence>
<keyword evidence="2" id="KW-1003">Cell membrane</keyword>
<accession>A0A3Q9UGD2</accession>
<evidence type="ECO:0000256" key="2">
    <source>
        <dbReference type="ARBA" id="ARBA00022475"/>
    </source>
</evidence>
<keyword evidence="3 7" id="KW-0812">Transmembrane</keyword>
<gene>
    <name evidence="9" type="ORF">C0Z10_13450</name>
</gene>
<dbReference type="AlphaFoldDB" id="A0A3Q9UGD2"/>
<keyword evidence="5 7" id="KW-0472">Membrane</keyword>
<feature type="region of interest" description="Disordered" evidence="6">
    <location>
        <begin position="1"/>
        <end position="93"/>
    </location>
</feature>
<dbReference type="PANTHER" id="PTHR40077">
    <property type="entry name" value="MEMBRANE PROTEIN-RELATED"/>
    <property type="match status" value="1"/>
</dbReference>
<dbReference type="Pfam" id="PF12823">
    <property type="entry name" value="DUF3817"/>
    <property type="match status" value="1"/>
</dbReference>
<reference evidence="10" key="1">
    <citation type="submission" date="2017-12" db="EMBL/GenBank/DDBJ databases">
        <title>Whole genome sequencing of Acidipropionibacterium jensenii strains JS279 and JS280.</title>
        <authorList>
            <person name="Deptula P."/>
            <person name="Laine P."/>
            <person name="Smolander O.-P."/>
            <person name="Paulin L."/>
            <person name="Auvinen P."/>
            <person name="Varmanen P."/>
        </authorList>
    </citation>
    <scope>NUCLEOTIDE SEQUENCE [LARGE SCALE GENOMIC DNA]</scope>
    <source>
        <strain evidence="10">JS280</strain>
    </source>
</reference>
<dbReference type="InterPro" id="IPR023845">
    <property type="entry name" value="DUF3817_TM"/>
</dbReference>